<dbReference type="PANTHER" id="PTHR43798">
    <property type="entry name" value="MONOACYLGLYCEROL LIPASE"/>
    <property type="match status" value="1"/>
</dbReference>
<gene>
    <name evidence="5" type="primary">LOC108626262</name>
</gene>
<keyword evidence="4" id="KW-1185">Reference proteome</keyword>
<evidence type="ECO:0000256" key="2">
    <source>
        <dbReference type="ARBA" id="ARBA00022801"/>
    </source>
</evidence>
<comment type="similarity">
    <text evidence="1">Belongs to the AB hydrolase superfamily.</text>
</comment>
<dbReference type="Gene3D" id="3.40.50.1820">
    <property type="entry name" value="alpha/beta hydrolase"/>
    <property type="match status" value="1"/>
</dbReference>
<protein>
    <submittedName>
        <fullName evidence="5">Probable serine hydrolase isoform X1</fullName>
    </submittedName>
</protein>
<dbReference type="GO" id="GO:0016787">
    <property type="term" value="F:hydrolase activity"/>
    <property type="evidence" value="ECO:0007669"/>
    <property type="project" value="UniProtKB-KW"/>
</dbReference>
<dbReference type="Proteomes" id="UP000694925">
    <property type="component" value="Unplaced"/>
</dbReference>
<keyword evidence="2 5" id="KW-0378">Hydrolase</keyword>
<organism evidence="4 5">
    <name type="scientific">Ceratina calcarata</name>
    <dbReference type="NCBI Taxonomy" id="156304"/>
    <lineage>
        <taxon>Eukaryota</taxon>
        <taxon>Metazoa</taxon>
        <taxon>Ecdysozoa</taxon>
        <taxon>Arthropoda</taxon>
        <taxon>Hexapoda</taxon>
        <taxon>Insecta</taxon>
        <taxon>Pterygota</taxon>
        <taxon>Neoptera</taxon>
        <taxon>Endopterygota</taxon>
        <taxon>Hymenoptera</taxon>
        <taxon>Apocrita</taxon>
        <taxon>Aculeata</taxon>
        <taxon>Apoidea</taxon>
        <taxon>Anthophila</taxon>
        <taxon>Apidae</taxon>
        <taxon>Ceratina</taxon>
        <taxon>Zadontomerus</taxon>
    </lineage>
</organism>
<dbReference type="Pfam" id="PF00561">
    <property type="entry name" value="Abhydrolase_1"/>
    <property type="match status" value="1"/>
</dbReference>
<dbReference type="InterPro" id="IPR050266">
    <property type="entry name" value="AB_hydrolase_sf"/>
</dbReference>
<dbReference type="AlphaFoldDB" id="A0AAJ7S321"/>
<dbReference type="PANTHER" id="PTHR43798:SF14">
    <property type="entry name" value="SERINE HYDROLASE-LIKE PROTEIN DDB_G0286239"/>
    <property type="match status" value="1"/>
</dbReference>
<evidence type="ECO:0000256" key="1">
    <source>
        <dbReference type="ARBA" id="ARBA00008645"/>
    </source>
</evidence>
<dbReference type="GO" id="GO:0016020">
    <property type="term" value="C:membrane"/>
    <property type="evidence" value="ECO:0007669"/>
    <property type="project" value="TreeGrafter"/>
</dbReference>
<reference evidence="5" key="1">
    <citation type="submission" date="2025-08" db="UniProtKB">
        <authorList>
            <consortium name="RefSeq"/>
        </authorList>
    </citation>
    <scope>IDENTIFICATION</scope>
    <source>
        <tissue evidence="5">Whole body</tissue>
    </source>
</reference>
<feature type="domain" description="AB hydrolase-1" evidence="3">
    <location>
        <begin position="101"/>
        <end position="203"/>
    </location>
</feature>
<dbReference type="InterPro" id="IPR000073">
    <property type="entry name" value="AB_hydrolase_1"/>
</dbReference>
<accession>A0AAJ7S321</accession>
<name>A0AAJ7S321_9HYME</name>
<evidence type="ECO:0000259" key="3">
    <source>
        <dbReference type="Pfam" id="PF00561"/>
    </source>
</evidence>
<evidence type="ECO:0000313" key="4">
    <source>
        <dbReference type="Proteomes" id="UP000694925"/>
    </source>
</evidence>
<proteinExistence type="inferred from homology"/>
<dbReference type="SUPFAM" id="SSF53474">
    <property type="entry name" value="alpha/beta-Hydrolases"/>
    <property type="match status" value="1"/>
</dbReference>
<sequence length="368" mass="42033">MSDIIYLKFQARYDDFYTDLRHLWKSAVRWNFSLTKYEQINLLQIFIDYRYSTVSQMSIAAKKSVSENLNGQKLHNVEEIEIPVPWGHISGKWWGPKGIQPIVALHGRQDNAGSFDALIPLLSDEISVLALDMPGHGLSSHYPKSQYYYVYWDGIILLRRIIKYFKWQKIKLLGHSLGGAISFLYAASYPDEVEFMISLDIASPSVRDPSKIAPLTGDTIDKYLKYEALEASNVPLYTYNEVLDIVEDAYNGSVSREGAIALMKRGIRPSSNPEKYYFSRDPRLKVSALGMMSMDLVLAYATQIKCAYLNIRAMPGLKLDHPENYDIVMDQIKMGAKKFEYHKVEGSHHVHLNNPEKIASIIDNFLST</sequence>
<evidence type="ECO:0000313" key="5">
    <source>
        <dbReference type="RefSeq" id="XP_026670469.1"/>
    </source>
</evidence>
<dbReference type="PRINTS" id="PR00111">
    <property type="entry name" value="ABHYDROLASE"/>
</dbReference>
<dbReference type="GeneID" id="108626262"/>
<dbReference type="RefSeq" id="XP_026670469.1">
    <property type="nucleotide sequence ID" value="XM_026814668.1"/>
</dbReference>
<dbReference type="InterPro" id="IPR029058">
    <property type="entry name" value="AB_hydrolase_fold"/>
</dbReference>